<dbReference type="EMBL" id="CAJOBF010004702">
    <property type="protein sequence ID" value="CAF4149554.1"/>
    <property type="molecule type" value="Genomic_DNA"/>
</dbReference>
<gene>
    <name evidence="2" type="ORF">UXM345_LOCUS25041</name>
    <name evidence="1" type="ORF">XDN619_LOCUS9582</name>
</gene>
<comment type="caution">
    <text evidence="2">The sequence shown here is derived from an EMBL/GenBank/DDBJ whole genome shotgun (WGS) entry which is preliminary data.</text>
</comment>
<evidence type="ECO:0000313" key="1">
    <source>
        <dbReference type="EMBL" id="CAF2055550.1"/>
    </source>
</evidence>
<feature type="non-terminal residue" evidence="2">
    <location>
        <position position="1"/>
    </location>
</feature>
<protein>
    <submittedName>
        <fullName evidence="2">Uncharacterized protein</fullName>
    </submittedName>
</protein>
<reference evidence="2" key="1">
    <citation type="submission" date="2021-02" db="EMBL/GenBank/DDBJ databases">
        <authorList>
            <person name="Nowell W R."/>
        </authorList>
    </citation>
    <scope>NUCLEOTIDE SEQUENCE</scope>
</reference>
<dbReference type="Proteomes" id="UP000663887">
    <property type="component" value="Unassembled WGS sequence"/>
</dbReference>
<evidence type="ECO:0000313" key="2">
    <source>
        <dbReference type="EMBL" id="CAF4149554.1"/>
    </source>
</evidence>
<proteinExistence type="predicted"/>
<dbReference type="EMBL" id="CAJNRG010003285">
    <property type="protein sequence ID" value="CAF2055550.1"/>
    <property type="molecule type" value="Genomic_DNA"/>
</dbReference>
<dbReference type="AlphaFoldDB" id="A0A819XZF7"/>
<sequence>WNLDELELILKRFPNVQEHII</sequence>
<name>A0A819XZF7_9BILA</name>
<dbReference type="Proteomes" id="UP000663842">
    <property type="component" value="Unassembled WGS sequence"/>
</dbReference>
<evidence type="ECO:0000313" key="3">
    <source>
        <dbReference type="Proteomes" id="UP000663842"/>
    </source>
</evidence>
<accession>A0A819XZF7</accession>
<organism evidence="2 3">
    <name type="scientific">Rotaria magnacalcarata</name>
    <dbReference type="NCBI Taxonomy" id="392030"/>
    <lineage>
        <taxon>Eukaryota</taxon>
        <taxon>Metazoa</taxon>
        <taxon>Spiralia</taxon>
        <taxon>Gnathifera</taxon>
        <taxon>Rotifera</taxon>
        <taxon>Eurotatoria</taxon>
        <taxon>Bdelloidea</taxon>
        <taxon>Philodinida</taxon>
        <taxon>Philodinidae</taxon>
        <taxon>Rotaria</taxon>
    </lineage>
</organism>